<accession>A0A318JSB0</accession>
<gene>
    <name evidence="2" type="ORF">DFR70_12621</name>
</gene>
<dbReference type="RefSeq" id="WP_146251412.1">
    <property type="nucleotide sequence ID" value="NZ_QJKF01000026.1"/>
</dbReference>
<evidence type="ECO:0000313" key="2">
    <source>
        <dbReference type="EMBL" id="PXX53900.1"/>
    </source>
</evidence>
<feature type="region of interest" description="Disordered" evidence="1">
    <location>
        <begin position="1"/>
        <end position="21"/>
    </location>
</feature>
<sequence>MTTLSRSAGTAVAAHRRRGAGQRSELLRVALAPVVATTVLLTACGLAHAAPEQPGITGPAKPQQPGVTTTPPVPKVPEQPQQSPLGNAIPSPALPSDPSQYRSPAPPPATGPSQYRAPGPSSEEGPGGAQAAPSQPVAPQQRSAPAPSLGQDLPNLHAPAPVEPPKVIVPVAPDELGLGDLTVARPDWVPADVAWKINGHIALLQRDTNAALQSVGINGSRADLMSAAMVLGGVSGFAIGAAGVGVPLAVIGAVGGGLIGGTVGGIGGAVLGTLIPVPGLGTITSGVAGTVIGAGAGATIGAAALGVPGALAGGVAGAGIGVLAGGIATAGDGSDYVAPEEVPPVPAPPTPSLHEQLRAQADATLATGEQAVDWVTAQPDGQQVLDAVASTGAALAQTWQDQPIAEQVDATVAQAARDVVSTLESTPATAAVTEAVTAAIAEQPAFTPEQFGPLTDAANAALSAVQGLVR</sequence>
<dbReference type="OrthoDB" id="4571391at2"/>
<protein>
    <submittedName>
        <fullName evidence="2">Uncharacterized protein</fullName>
    </submittedName>
</protein>
<feature type="region of interest" description="Disordered" evidence="1">
    <location>
        <begin position="54"/>
        <end position="164"/>
    </location>
</feature>
<evidence type="ECO:0000256" key="1">
    <source>
        <dbReference type="SAM" id="MobiDB-lite"/>
    </source>
</evidence>
<reference evidence="2 3" key="1">
    <citation type="submission" date="2018-05" db="EMBL/GenBank/DDBJ databases">
        <title>Genomic Encyclopedia of Type Strains, Phase IV (KMG-IV): sequencing the most valuable type-strain genomes for metagenomic binning, comparative biology and taxonomic classification.</title>
        <authorList>
            <person name="Goeker M."/>
        </authorList>
    </citation>
    <scope>NUCLEOTIDE SEQUENCE [LARGE SCALE GENOMIC DNA]</scope>
    <source>
        <strain evidence="2 3">DSM 44704</strain>
    </source>
</reference>
<comment type="caution">
    <text evidence="2">The sequence shown here is derived from an EMBL/GenBank/DDBJ whole genome shotgun (WGS) entry which is preliminary data.</text>
</comment>
<dbReference type="Proteomes" id="UP000247569">
    <property type="component" value="Unassembled WGS sequence"/>
</dbReference>
<dbReference type="AlphaFoldDB" id="A0A318JSB0"/>
<keyword evidence="3" id="KW-1185">Reference proteome</keyword>
<evidence type="ECO:0000313" key="3">
    <source>
        <dbReference type="Proteomes" id="UP000247569"/>
    </source>
</evidence>
<dbReference type="EMBL" id="QJKF01000026">
    <property type="protein sequence ID" value="PXX53900.1"/>
    <property type="molecule type" value="Genomic_DNA"/>
</dbReference>
<name>A0A318JSB0_9NOCA</name>
<feature type="compositionally biased region" description="Low complexity" evidence="1">
    <location>
        <begin position="118"/>
        <end position="148"/>
    </location>
</feature>
<organism evidence="2 3">
    <name type="scientific">Nocardia tenerifensis</name>
    <dbReference type="NCBI Taxonomy" id="228006"/>
    <lineage>
        <taxon>Bacteria</taxon>
        <taxon>Bacillati</taxon>
        <taxon>Actinomycetota</taxon>
        <taxon>Actinomycetes</taxon>
        <taxon>Mycobacteriales</taxon>
        <taxon>Nocardiaceae</taxon>
        <taxon>Nocardia</taxon>
    </lineage>
</organism>
<proteinExistence type="predicted"/>